<keyword evidence="3" id="KW-1003">Cell membrane</keyword>
<evidence type="ECO:0000256" key="6">
    <source>
        <dbReference type="ARBA" id="ARBA00022989"/>
    </source>
</evidence>
<keyword evidence="10" id="KW-1185">Reference proteome</keyword>
<keyword evidence="5 8" id="KW-0812">Transmembrane</keyword>
<evidence type="ECO:0000256" key="3">
    <source>
        <dbReference type="ARBA" id="ARBA00022475"/>
    </source>
</evidence>
<feature type="transmembrane region" description="Helical" evidence="8">
    <location>
        <begin position="44"/>
        <end position="65"/>
    </location>
</feature>
<dbReference type="RefSeq" id="WP_158349956.1">
    <property type="nucleotide sequence ID" value="NZ_JAHQCX010000002.1"/>
</dbReference>
<keyword evidence="7 8" id="KW-0472">Membrane</keyword>
<keyword evidence="2" id="KW-0813">Transport</keyword>
<evidence type="ECO:0000256" key="8">
    <source>
        <dbReference type="SAM" id="Phobius"/>
    </source>
</evidence>
<feature type="transmembrane region" description="Helical" evidence="8">
    <location>
        <begin position="122"/>
        <end position="140"/>
    </location>
</feature>
<evidence type="ECO:0000256" key="5">
    <source>
        <dbReference type="ARBA" id="ARBA00022692"/>
    </source>
</evidence>
<dbReference type="Pfam" id="PF02653">
    <property type="entry name" value="BPD_transp_2"/>
    <property type="match status" value="1"/>
</dbReference>
<organism evidence="9 10">
    <name type="scientific">Diplocloster modestus</name>
    <dbReference type="NCBI Taxonomy" id="2850322"/>
    <lineage>
        <taxon>Bacteria</taxon>
        <taxon>Bacillati</taxon>
        <taxon>Bacillota</taxon>
        <taxon>Clostridia</taxon>
        <taxon>Lachnospirales</taxon>
        <taxon>Lachnospiraceae</taxon>
        <taxon>Diplocloster</taxon>
    </lineage>
</organism>
<accession>A0ABS6K4B9</accession>
<evidence type="ECO:0000256" key="7">
    <source>
        <dbReference type="ARBA" id="ARBA00023136"/>
    </source>
</evidence>
<comment type="subcellular location">
    <subcellularLocation>
        <location evidence="1">Cell membrane</location>
        <topology evidence="1">Multi-pass membrane protein</topology>
    </subcellularLocation>
</comment>
<dbReference type="PANTHER" id="PTHR32196">
    <property type="entry name" value="ABC TRANSPORTER PERMEASE PROTEIN YPHD-RELATED-RELATED"/>
    <property type="match status" value="1"/>
</dbReference>
<comment type="caution">
    <text evidence="9">The sequence shown here is derived from an EMBL/GenBank/DDBJ whole genome shotgun (WGS) entry which is preliminary data.</text>
</comment>
<feature type="transmembrane region" description="Helical" evidence="8">
    <location>
        <begin position="160"/>
        <end position="181"/>
    </location>
</feature>
<dbReference type="Proteomes" id="UP001314681">
    <property type="component" value="Unassembled WGS sequence"/>
</dbReference>
<evidence type="ECO:0000256" key="1">
    <source>
        <dbReference type="ARBA" id="ARBA00004651"/>
    </source>
</evidence>
<name>A0ABS6K4B9_9FIRM</name>
<evidence type="ECO:0000313" key="9">
    <source>
        <dbReference type="EMBL" id="MBU9725337.1"/>
    </source>
</evidence>
<keyword evidence="6 8" id="KW-1133">Transmembrane helix</keyword>
<protein>
    <submittedName>
        <fullName evidence="9">ABC transporter permease</fullName>
    </submittedName>
</protein>
<proteinExistence type="predicted"/>
<dbReference type="CDD" id="cd06579">
    <property type="entry name" value="TM_PBP1_transp_AraH_like"/>
    <property type="match status" value="1"/>
</dbReference>
<feature type="transmembrane region" description="Helical" evidence="8">
    <location>
        <begin position="96"/>
        <end position="115"/>
    </location>
</feature>
<feature type="transmembrane region" description="Helical" evidence="8">
    <location>
        <begin position="12"/>
        <end position="32"/>
    </location>
</feature>
<keyword evidence="4" id="KW-0997">Cell inner membrane</keyword>
<gene>
    <name evidence="9" type="ORF">KTH90_04835</name>
</gene>
<feature type="transmembrane region" description="Helical" evidence="8">
    <location>
        <begin position="266"/>
        <end position="285"/>
    </location>
</feature>
<dbReference type="PANTHER" id="PTHR32196:SF21">
    <property type="entry name" value="ABC TRANSPORTER PERMEASE PROTEIN YPHD-RELATED"/>
    <property type="match status" value="1"/>
</dbReference>
<feature type="transmembrane region" description="Helical" evidence="8">
    <location>
        <begin position="291"/>
        <end position="310"/>
    </location>
</feature>
<reference evidence="9 10" key="1">
    <citation type="submission" date="2021-06" db="EMBL/GenBank/DDBJ databases">
        <title>Description of novel taxa of the family Lachnospiraceae.</title>
        <authorList>
            <person name="Chaplin A.V."/>
            <person name="Sokolova S.R."/>
            <person name="Pikina A.P."/>
            <person name="Korzhanova M."/>
            <person name="Belova V."/>
            <person name="Korostin D."/>
            <person name="Efimov B.A."/>
        </authorList>
    </citation>
    <scope>NUCLEOTIDE SEQUENCE [LARGE SCALE GENOMIC DNA]</scope>
    <source>
        <strain evidence="9 10">ASD4241</strain>
    </source>
</reference>
<evidence type="ECO:0000256" key="4">
    <source>
        <dbReference type="ARBA" id="ARBA00022519"/>
    </source>
</evidence>
<dbReference type="EMBL" id="JAHQCX010000002">
    <property type="protein sequence ID" value="MBU9725337.1"/>
    <property type="molecule type" value="Genomic_DNA"/>
</dbReference>
<evidence type="ECO:0000313" key="10">
    <source>
        <dbReference type="Proteomes" id="UP001314681"/>
    </source>
</evidence>
<sequence>MSKVKSLMKNSKSELSTIIMLIVLCIIFGVQSEYFFTFRNIMNIGTYASIMGTMAAGLTVAMLLGGLDVSQYSLAAMAGMIMGMMIEAGFSVPITLIVTILVGILGGCINAFIITIMRVNPIIATMGTQFIFRGAAFLLTDGRYIRIDDPVYYFIGNGKIFGIPFCLMVMLVTYIIVWYLLKYTKYGRQVFAVGGNIQVAKLAGINANRVKFISHIIAGVTAVMGGIITVCQTSSAMPNHGYGNDMDGIAAVILGGIGLAGGKGKVGGTLIGILVLAVLVNGMTLLNVQAYWQQVVKGLVLIFAVFIDALRSSKSKA</sequence>
<dbReference type="InterPro" id="IPR001851">
    <property type="entry name" value="ABC_transp_permease"/>
</dbReference>
<evidence type="ECO:0000256" key="2">
    <source>
        <dbReference type="ARBA" id="ARBA00022448"/>
    </source>
</evidence>